<feature type="compositionally biased region" description="Low complexity" evidence="1">
    <location>
        <begin position="101"/>
        <end position="117"/>
    </location>
</feature>
<dbReference type="Proteomes" id="UP000314294">
    <property type="component" value="Unassembled WGS sequence"/>
</dbReference>
<comment type="caution">
    <text evidence="2">The sequence shown here is derived from an EMBL/GenBank/DDBJ whole genome shotgun (WGS) entry which is preliminary data.</text>
</comment>
<accession>A0A4Z2F6W9</accession>
<feature type="region of interest" description="Disordered" evidence="1">
    <location>
        <begin position="92"/>
        <end position="178"/>
    </location>
</feature>
<evidence type="ECO:0000313" key="2">
    <source>
        <dbReference type="EMBL" id="TNN36514.1"/>
    </source>
</evidence>
<dbReference type="EMBL" id="SRLO01001608">
    <property type="protein sequence ID" value="TNN36514.1"/>
    <property type="molecule type" value="Genomic_DNA"/>
</dbReference>
<feature type="compositionally biased region" description="Polar residues" evidence="1">
    <location>
        <begin position="145"/>
        <end position="157"/>
    </location>
</feature>
<name>A0A4Z2F6W9_9TELE</name>
<proteinExistence type="predicted"/>
<keyword evidence="3" id="KW-1185">Reference proteome</keyword>
<gene>
    <name evidence="2" type="ORF">EYF80_053324</name>
</gene>
<organism evidence="2 3">
    <name type="scientific">Liparis tanakae</name>
    <name type="common">Tanaka's snailfish</name>
    <dbReference type="NCBI Taxonomy" id="230148"/>
    <lineage>
        <taxon>Eukaryota</taxon>
        <taxon>Metazoa</taxon>
        <taxon>Chordata</taxon>
        <taxon>Craniata</taxon>
        <taxon>Vertebrata</taxon>
        <taxon>Euteleostomi</taxon>
        <taxon>Actinopterygii</taxon>
        <taxon>Neopterygii</taxon>
        <taxon>Teleostei</taxon>
        <taxon>Neoteleostei</taxon>
        <taxon>Acanthomorphata</taxon>
        <taxon>Eupercaria</taxon>
        <taxon>Perciformes</taxon>
        <taxon>Cottioidei</taxon>
        <taxon>Cottales</taxon>
        <taxon>Liparidae</taxon>
        <taxon>Liparis</taxon>
    </lineage>
</organism>
<protein>
    <submittedName>
        <fullName evidence="2">Uncharacterized protein</fullName>
    </submittedName>
</protein>
<reference evidence="2 3" key="1">
    <citation type="submission" date="2019-03" db="EMBL/GenBank/DDBJ databases">
        <title>First draft genome of Liparis tanakae, snailfish: a comprehensive survey of snailfish specific genes.</title>
        <authorList>
            <person name="Kim W."/>
            <person name="Song I."/>
            <person name="Jeong J.-H."/>
            <person name="Kim D."/>
            <person name="Kim S."/>
            <person name="Ryu S."/>
            <person name="Song J.Y."/>
            <person name="Lee S.K."/>
        </authorList>
    </citation>
    <scope>NUCLEOTIDE SEQUENCE [LARGE SCALE GENOMIC DNA]</scope>
    <source>
        <tissue evidence="2">Muscle</tissue>
    </source>
</reference>
<evidence type="ECO:0000256" key="1">
    <source>
        <dbReference type="SAM" id="MobiDB-lite"/>
    </source>
</evidence>
<sequence>METSRRFCDGTRKARGLRVACWTRLDLLYLWLRHAASGRLQTSRPAAGGRREGLKHRFYCPETSFYMYLLSWSHSALHPSWKQRILKTQMCDGRKKELSGRRASAGGPHAAASSGSPNTSVHSREKSPSSTDAPPRISFRKATPAASSSERVAQSNHRYGRRPDSRSRRRNPSPDLAPCGSSALSDLEGGGLVMLAALEALVNGRHGVRRLLPEVQQRRLQWAEQAEAAR</sequence>
<dbReference type="AlphaFoldDB" id="A0A4Z2F6W9"/>
<evidence type="ECO:0000313" key="3">
    <source>
        <dbReference type="Proteomes" id="UP000314294"/>
    </source>
</evidence>